<keyword evidence="5" id="KW-0007">Acetylation</keyword>
<dbReference type="Proteomes" id="UP000054279">
    <property type="component" value="Unassembled WGS sequence"/>
</dbReference>
<evidence type="ECO:0000313" key="11">
    <source>
        <dbReference type="EMBL" id="KIJ28284.1"/>
    </source>
</evidence>
<evidence type="ECO:0000256" key="2">
    <source>
        <dbReference type="ARBA" id="ARBA00013184"/>
    </source>
</evidence>
<feature type="region of interest" description="Disordered" evidence="10">
    <location>
        <begin position="318"/>
        <end position="357"/>
    </location>
</feature>
<feature type="region of interest" description="Disordered" evidence="10">
    <location>
        <begin position="375"/>
        <end position="431"/>
    </location>
</feature>
<dbReference type="AlphaFoldDB" id="A0A0C9U2A9"/>
<gene>
    <name evidence="11" type="ORF">M422DRAFT_37371</name>
</gene>
<proteinExistence type="predicted"/>
<sequence length="684" mass="74136">MMPSESPLPQSVCVSTLRAHLLSSLSHLPGSRTLHIHVLATDPRKPSGSEALFPYVTPKPKSVQQDVVVLLSEESSSDTAPGQTQGKVKAIEDDTLGPLSRTFVTAIEASIFAFPSSKSTILYISKVDGTGQGTYPSPTSVLVKAFLSFFASPKSPIYATEQSERTTHHLWIHLFARSQRQYLFPNSADYEGKKPLGDVALCRWWKGVLTSVAGTVNDGFSEGPSNDLTYSSNLYYLIPGQTEAEATYLLREPSQPQSQSGITWAYSHPYNLQAETGLPYPAASYFKKQGAKGSAPHLGWLIPHFEDDPKSRFLDELATTSDEQTVAVPVPTPKRKRQRLNSGASESESTSTAATTLTAKVPVMRALSVEHEVVQRSALGREEEENHTHEYDSEQTLQAPNIILNPATSSPARITAEEEEEEEEKETYYSRPVTPELHDSISIPTTPLNFPTFPVSLLSPHTPINTTIPAKRALSSPHTPGGQGPGKSQRRPKSDLDTVSTTEFWERMSYRQECAQGAVTGFFVAVFSQMLNAPQEKSNDEDDTASQGQSAGNINANANAASGSTTRYKHPTLISGGGTIPHSVLKRIMSSLTTGVEFSTPERAYKGTHVIEGAIKGLCDGLKIQNESSEPDERINSEGGSDLYSKHVYGSISINNPPVVPKAAASAGSAPVNVLTVKRKKKKA</sequence>
<dbReference type="GO" id="GO:0032931">
    <property type="term" value="F:histone H3K56 acetyltransferase activity"/>
    <property type="evidence" value="ECO:0007669"/>
    <property type="project" value="TreeGrafter"/>
</dbReference>
<evidence type="ECO:0000256" key="9">
    <source>
        <dbReference type="ARBA" id="ARBA00048940"/>
    </source>
</evidence>
<dbReference type="Pfam" id="PF08214">
    <property type="entry name" value="HAT_KAT11"/>
    <property type="match status" value="1"/>
</dbReference>
<reference evidence="11 12" key="1">
    <citation type="submission" date="2014-06" db="EMBL/GenBank/DDBJ databases">
        <title>Evolutionary Origins and Diversification of the Mycorrhizal Mutualists.</title>
        <authorList>
            <consortium name="DOE Joint Genome Institute"/>
            <consortium name="Mycorrhizal Genomics Consortium"/>
            <person name="Kohler A."/>
            <person name="Kuo A."/>
            <person name="Nagy L.G."/>
            <person name="Floudas D."/>
            <person name="Copeland A."/>
            <person name="Barry K.W."/>
            <person name="Cichocki N."/>
            <person name="Veneault-Fourrey C."/>
            <person name="LaButti K."/>
            <person name="Lindquist E.A."/>
            <person name="Lipzen A."/>
            <person name="Lundell T."/>
            <person name="Morin E."/>
            <person name="Murat C."/>
            <person name="Riley R."/>
            <person name="Ohm R."/>
            <person name="Sun H."/>
            <person name="Tunlid A."/>
            <person name="Henrissat B."/>
            <person name="Grigoriev I.V."/>
            <person name="Hibbett D.S."/>
            <person name="Martin F."/>
        </authorList>
    </citation>
    <scope>NUCLEOTIDE SEQUENCE [LARGE SCALE GENOMIC DNA]</scope>
    <source>
        <strain evidence="11 12">SS14</strain>
    </source>
</reference>
<dbReference type="GO" id="GO:0005634">
    <property type="term" value="C:nucleus"/>
    <property type="evidence" value="ECO:0007669"/>
    <property type="project" value="UniProtKB-SubCell"/>
</dbReference>
<evidence type="ECO:0000313" key="12">
    <source>
        <dbReference type="Proteomes" id="UP000054279"/>
    </source>
</evidence>
<dbReference type="InterPro" id="IPR013178">
    <property type="entry name" value="Histone_AcTrfase_Rtt109/CBP"/>
</dbReference>
<dbReference type="PROSITE" id="PS51728">
    <property type="entry name" value="RTT109_HAT"/>
    <property type="match status" value="1"/>
</dbReference>
<dbReference type="PANTHER" id="PTHR31571">
    <property type="entry name" value="ALTERED INHERITANCE OF MITOCHONDRIA PROTEIN 6"/>
    <property type="match status" value="1"/>
</dbReference>
<evidence type="ECO:0000256" key="4">
    <source>
        <dbReference type="ARBA" id="ARBA00022763"/>
    </source>
</evidence>
<protein>
    <recommendedName>
        <fullName evidence="2">histone acetyltransferase</fullName>
        <ecNumber evidence="2">2.3.1.48</ecNumber>
    </recommendedName>
</protein>
<evidence type="ECO:0000256" key="1">
    <source>
        <dbReference type="ARBA" id="ARBA00004123"/>
    </source>
</evidence>
<comment type="catalytic activity">
    <reaction evidence="9">
        <text>L-lysyl-[histone] + acetyl-CoA = N(6)-acetyl-L-lysyl-[histone] + CoA + H(+)</text>
        <dbReference type="Rhea" id="RHEA:21992"/>
        <dbReference type="Rhea" id="RHEA-COMP:9845"/>
        <dbReference type="Rhea" id="RHEA-COMP:11338"/>
        <dbReference type="ChEBI" id="CHEBI:15378"/>
        <dbReference type="ChEBI" id="CHEBI:29969"/>
        <dbReference type="ChEBI" id="CHEBI:57287"/>
        <dbReference type="ChEBI" id="CHEBI:57288"/>
        <dbReference type="ChEBI" id="CHEBI:61930"/>
        <dbReference type="EC" id="2.3.1.48"/>
    </reaction>
    <physiologicalReaction direction="left-to-right" evidence="9">
        <dbReference type="Rhea" id="RHEA:21993"/>
    </physiologicalReaction>
</comment>
<dbReference type="SMART" id="SM01250">
    <property type="entry name" value="KAT11"/>
    <property type="match status" value="1"/>
</dbReference>
<keyword evidence="6" id="KW-0805">Transcription regulation</keyword>
<keyword evidence="8" id="KW-0539">Nucleus</keyword>
<feature type="region of interest" description="Disordered" evidence="10">
    <location>
        <begin position="534"/>
        <end position="567"/>
    </location>
</feature>
<dbReference type="EC" id="2.3.1.48" evidence="2"/>
<keyword evidence="7" id="KW-0804">Transcription</keyword>
<feature type="compositionally biased region" description="Low complexity" evidence="10">
    <location>
        <begin position="344"/>
        <end position="357"/>
    </location>
</feature>
<accession>A0A0C9U2A9</accession>
<comment type="subcellular location">
    <subcellularLocation>
        <location evidence="1">Nucleus</location>
    </subcellularLocation>
</comment>
<dbReference type="HOGENOM" id="CLU_019224_0_0_1"/>
<evidence type="ECO:0000256" key="5">
    <source>
        <dbReference type="ARBA" id="ARBA00022990"/>
    </source>
</evidence>
<feature type="compositionally biased region" description="Low complexity" evidence="10">
    <location>
        <begin position="547"/>
        <end position="564"/>
    </location>
</feature>
<evidence type="ECO:0000256" key="8">
    <source>
        <dbReference type="ARBA" id="ARBA00023242"/>
    </source>
</evidence>
<evidence type="ECO:0000256" key="7">
    <source>
        <dbReference type="ARBA" id="ARBA00023163"/>
    </source>
</evidence>
<evidence type="ECO:0000256" key="10">
    <source>
        <dbReference type="SAM" id="MobiDB-lite"/>
    </source>
</evidence>
<name>A0A0C9U2A9_SPHS4</name>
<dbReference type="PANTHER" id="PTHR31571:SF2">
    <property type="entry name" value="HISTONE ACETYLTRANSFERASE RTT109"/>
    <property type="match status" value="1"/>
</dbReference>
<keyword evidence="4" id="KW-0227">DNA damage</keyword>
<evidence type="ECO:0000256" key="3">
    <source>
        <dbReference type="ARBA" id="ARBA00022679"/>
    </source>
</evidence>
<dbReference type="InterPro" id="IPR016849">
    <property type="entry name" value="Rtt109"/>
</dbReference>
<keyword evidence="3" id="KW-0808">Transferase</keyword>
<feature type="region of interest" description="Disordered" evidence="10">
    <location>
        <begin position="467"/>
        <end position="498"/>
    </location>
</feature>
<dbReference type="GO" id="GO:0006974">
    <property type="term" value="P:DNA damage response"/>
    <property type="evidence" value="ECO:0007669"/>
    <property type="project" value="UniProtKB-KW"/>
</dbReference>
<evidence type="ECO:0000256" key="6">
    <source>
        <dbReference type="ARBA" id="ARBA00023015"/>
    </source>
</evidence>
<keyword evidence="12" id="KW-1185">Reference proteome</keyword>
<dbReference type="InterPro" id="IPR051236">
    <property type="entry name" value="HAT_RTT109-like"/>
</dbReference>
<feature type="compositionally biased region" description="Basic and acidic residues" evidence="10">
    <location>
        <begin position="375"/>
        <end position="392"/>
    </location>
</feature>
<dbReference type="OrthoDB" id="3361892at2759"/>
<dbReference type="GO" id="GO:0006355">
    <property type="term" value="P:regulation of DNA-templated transcription"/>
    <property type="evidence" value="ECO:0007669"/>
    <property type="project" value="InterPro"/>
</dbReference>
<organism evidence="11 12">
    <name type="scientific">Sphaerobolus stellatus (strain SS14)</name>
    <dbReference type="NCBI Taxonomy" id="990650"/>
    <lineage>
        <taxon>Eukaryota</taxon>
        <taxon>Fungi</taxon>
        <taxon>Dikarya</taxon>
        <taxon>Basidiomycota</taxon>
        <taxon>Agaricomycotina</taxon>
        <taxon>Agaricomycetes</taxon>
        <taxon>Phallomycetidae</taxon>
        <taxon>Geastrales</taxon>
        <taxon>Sphaerobolaceae</taxon>
        <taxon>Sphaerobolus</taxon>
    </lineage>
</organism>
<dbReference type="EMBL" id="KN837310">
    <property type="protein sequence ID" value="KIJ28284.1"/>
    <property type="molecule type" value="Genomic_DNA"/>
</dbReference>